<dbReference type="InterPro" id="IPR022059">
    <property type="entry name" value="DUF3615"/>
</dbReference>
<reference evidence="3" key="1">
    <citation type="journal article" date="2009" name="Rice">
        <title>De Novo Next Generation Sequencing of Plant Genomes.</title>
        <authorList>
            <person name="Rounsley S."/>
            <person name="Marri P.R."/>
            <person name="Yu Y."/>
            <person name="He R."/>
            <person name="Sisneros N."/>
            <person name="Goicoechea J.L."/>
            <person name="Lee S.J."/>
            <person name="Angelova A."/>
            <person name="Kudrna D."/>
            <person name="Luo M."/>
            <person name="Affourtit J."/>
            <person name="Desany B."/>
            <person name="Knight J."/>
            <person name="Niazi F."/>
            <person name="Egholm M."/>
            <person name="Wing R.A."/>
        </authorList>
    </citation>
    <scope>NUCLEOTIDE SEQUENCE [LARGE SCALE GENOMIC DNA]</scope>
    <source>
        <strain evidence="3">cv. IRGC 105608</strain>
    </source>
</reference>
<dbReference type="Gramene" id="OBART08G19150.1">
    <property type="protein sequence ID" value="OBART08G19150.1"/>
    <property type="gene ID" value="OBART08G19150"/>
</dbReference>
<proteinExistence type="predicted"/>
<evidence type="ECO:0000313" key="3">
    <source>
        <dbReference type="EnsemblPlants" id="OBART08G19150.1"/>
    </source>
</evidence>
<keyword evidence="4" id="KW-1185">Reference proteome</keyword>
<feature type="region of interest" description="Disordered" evidence="1">
    <location>
        <begin position="324"/>
        <end position="400"/>
    </location>
</feature>
<protein>
    <recommendedName>
        <fullName evidence="2">DUF3615 domain-containing protein</fullName>
    </recommendedName>
</protein>
<dbReference type="HOGENOM" id="CLU_003867_0_0_1"/>
<feature type="domain" description="DUF3615" evidence="2">
    <location>
        <begin position="501"/>
        <end position="605"/>
    </location>
</feature>
<reference evidence="3" key="2">
    <citation type="submission" date="2015-03" db="UniProtKB">
        <authorList>
            <consortium name="EnsemblPlants"/>
        </authorList>
    </citation>
    <scope>IDENTIFICATION</scope>
</reference>
<feature type="compositionally biased region" description="Low complexity" evidence="1">
    <location>
        <begin position="388"/>
        <end position="400"/>
    </location>
</feature>
<organism evidence="3">
    <name type="scientific">Oryza barthii</name>
    <dbReference type="NCBI Taxonomy" id="65489"/>
    <lineage>
        <taxon>Eukaryota</taxon>
        <taxon>Viridiplantae</taxon>
        <taxon>Streptophyta</taxon>
        <taxon>Embryophyta</taxon>
        <taxon>Tracheophyta</taxon>
        <taxon>Spermatophyta</taxon>
        <taxon>Magnoliopsida</taxon>
        <taxon>Liliopsida</taxon>
        <taxon>Poales</taxon>
        <taxon>Poaceae</taxon>
        <taxon>BOP clade</taxon>
        <taxon>Oryzoideae</taxon>
        <taxon>Oryzeae</taxon>
        <taxon>Oryzinae</taxon>
        <taxon>Oryza</taxon>
    </lineage>
</organism>
<feature type="compositionally biased region" description="Basic residues" evidence="1">
    <location>
        <begin position="336"/>
        <end position="346"/>
    </location>
</feature>
<evidence type="ECO:0000256" key="1">
    <source>
        <dbReference type="SAM" id="MobiDB-lite"/>
    </source>
</evidence>
<dbReference type="PANTHER" id="PTHR33326:SF4">
    <property type="entry name" value="OS08G0495300 PROTEIN"/>
    <property type="match status" value="1"/>
</dbReference>
<dbReference type="AlphaFoldDB" id="A0A0D3H1P9"/>
<feature type="region of interest" description="Disordered" evidence="1">
    <location>
        <begin position="1"/>
        <end position="25"/>
    </location>
</feature>
<dbReference type="PANTHER" id="PTHR33326">
    <property type="entry name" value="OS05G0543800 PROTEIN"/>
    <property type="match status" value="1"/>
</dbReference>
<dbReference type="Pfam" id="PF12274">
    <property type="entry name" value="DUF3615"/>
    <property type="match status" value="1"/>
</dbReference>
<dbReference type="PaxDb" id="65489-OBART08G19150.1"/>
<dbReference type="EnsemblPlants" id="OBART08G19150.1">
    <property type="protein sequence ID" value="OBART08G19150.1"/>
    <property type="gene ID" value="OBART08G19150"/>
</dbReference>
<accession>A0A0D3H1P9</accession>
<name>A0A0D3H1P9_9ORYZ</name>
<evidence type="ECO:0000313" key="4">
    <source>
        <dbReference type="Proteomes" id="UP000026960"/>
    </source>
</evidence>
<evidence type="ECO:0000259" key="2">
    <source>
        <dbReference type="Pfam" id="PF12274"/>
    </source>
</evidence>
<dbReference type="eggNOG" id="ENOG502R51V">
    <property type="taxonomic scope" value="Eukaryota"/>
</dbReference>
<sequence length="677" mass="76478">MGAETASAETLGLHQHLHPDHSGPLCAEKGHADAASAQTLLEVSSMISDSSSSSQPKAVAVAQDTIEFSEPSRRCLSLSPVSRIWSRLMCQWGLTFYIRVDLQGSFHTYPDLGGPFPSLQETHNAIDRHLEGRRHPKLWLKQDGVSDMDIIVRQSIYWPDGSIKKRTKSYATEKTHKRMCQLVQALVDKYNEDHNLFGDLAHMLQDVLHYQSTKEADDLDAGIDNLFFVEIRRSGRGKHEEMLVNCFCMVNPTDNERPGVFPASNASCELAGPDEDKICYGCANQGSVDMKHLTLANMMVVTWIWVKTKEAKIRRMYEKSPRFIHPANPMPPVRTYGRRQRRRRGSRLSPTRSCAPSCQEEEEDHVVETASAQTHADPPYAKEGHVPSSITATSSSSQQADAVDQDTEVWPPSASCLSSSPASRVWARHVKDWGRIFYIRVDLQGSFHTYPDVGGPFQSSQETDKAIDRYLEDHWDPKIIKRHTKSSSTRAANKRMHQFIQALVDKYNDDHNLLGDLALKLKDVLHYQPICENHIWYYHLNFTAKTKEADGLDSTSENLFFVEVKRMGIGNYEEMLVSCFCMVNPDNGKPCKGCTNNGTVDMKHPDTDQYFAGHLDAYLPFGCFGKWSDSDDDDKYVKAREAKLRHMYEKTSIMVVVSGESVTIHYHSQLPCGSLKK</sequence>
<dbReference type="Proteomes" id="UP000026960">
    <property type="component" value="Chromosome 8"/>
</dbReference>